<comment type="caution">
    <text evidence="9">The sequence shown here is derived from an EMBL/GenBank/DDBJ whole genome shotgun (WGS) entry which is preliminary data.</text>
</comment>
<evidence type="ECO:0000256" key="4">
    <source>
        <dbReference type="ARBA" id="ARBA00022475"/>
    </source>
</evidence>
<name>A0ABW7IXL0_9VIBR</name>
<protein>
    <submittedName>
        <fullName evidence="9">Fe(3+)-hydroxamate ABC transporter permease FhuB</fullName>
    </submittedName>
</protein>
<evidence type="ECO:0000256" key="3">
    <source>
        <dbReference type="ARBA" id="ARBA00022448"/>
    </source>
</evidence>
<comment type="similarity">
    <text evidence="2">Belongs to the binding-protein-dependent transport system permease family. FecCD subfamily.</text>
</comment>
<dbReference type="InterPro" id="IPR000522">
    <property type="entry name" value="ABC_transptr_permease_BtuC"/>
</dbReference>
<feature type="transmembrane region" description="Helical" evidence="8">
    <location>
        <begin position="438"/>
        <end position="459"/>
    </location>
</feature>
<feature type="transmembrane region" description="Helical" evidence="8">
    <location>
        <begin position="585"/>
        <end position="612"/>
    </location>
</feature>
<feature type="transmembrane region" description="Helical" evidence="8">
    <location>
        <begin position="321"/>
        <end position="340"/>
    </location>
</feature>
<feature type="transmembrane region" description="Helical" evidence="8">
    <location>
        <begin position="127"/>
        <end position="151"/>
    </location>
</feature>
<feature type="transmembrane region" description="Helical" evidence="8">
    <location>
        <begin position="647"/>
        <end position="669"/>
    </location>
</feature>
<dbReference type="EMBL" id="JBIHSN010000003">
    <property type="protein sequence ID" value="MFH0266363.1"/>
    <property type="molecule type" value="Genomic_DNA"/>
</dbReference>
<keyword evidence="6 8" id="KW-1133">Transmembrane helix</keyword>
<reference evidence="9 10" key="1">
    <citation type="submission" date="2024-10" db="EMBL/GenBank/DDBJ databases">
        <authorList>
            <person name="Yibar A."/>
            <person name="Saticioglu I.B."/>
            <person name="Duman M."/>
            <person name="Ajmi N."/>
            <person name="Gurler F."/>
            <person name="Ay H."/>
            <person name="Onuk E."/>
            <person name="Guler S."/>
            <person name="Romalde J.L."/>
        </authorList>
    </citation>
    <scope>NUCLEOTIDE SEQUENCE [LARGE SCALE GENOMIC DNA]</scope>
    <source>
        <strain evidence="9 10">14-MA-B</strain>
    </source>
</reference>
<keyword evidence="4" id="KW-1003">Cell membrane</keyword>
<evidence type="ECO:0000256" key="8">
    <source>
        <dbReference type="SAM" id="Phobius"/>
    </source>
</evidence>
<keyword evidence="7 8" id="KW-0472">Membrane</keyword>
<dbReference type="Proteomes" id="UP001607151">
    <property type="component" value="Unassembled WGS sequence"/>
</dbReference>
<dbReference type="NCBIfam" id="NF007866">
    <property type="entry name" value="PRK10577.1-2"/>
    <property type="match status" value="1"/>
</dbReference>
<evidence type="ECO:0000256" key="1">
    <source>
        <dbReference type="ARBA" id="ARBA00004651"/>
    </source>
</evidence>
<keyword evidence="5 8" id="KW-0812">Transmembrane</keyword>
<dbReference type="RefSeq" id="WP_394608178.1">
    <property type="nucleotide sequence ID" value="NZ_JBIHSN010000003.1"/>
</dbReference>
<feature type="transmembrane region" description="Helical" evidence="8">
    <location>
        <begin position="406"/>
        <end position="426"/>
    </location>
</feature>
<feature type="transmembrane region" description="Helical" evidence="8">
    <location>
        <begin position="293"/>
        <end position="315"/>
    </location>
</feature>
<dbReference type="Gene3D" id="1.10.3470.10">
    <property type="entry name" value="ABC transporter involved in vitamin B12 uptake, BtuC"/>
    <property type="match status" value="2"/>
</dbReference>
<feature type="transmembrane region" description="Helical" evidence="8">
    <location>
        <begin position="98"/>
        <end position="121"/>
    </location>
</feature>
<evidence type="ECO:0000256" key="6">
    <source>
        <dbReference type="ARBA" id="ARBA00022989"/>
    </source>
</evidence>
<accession>A0ABW7IXL0</accession>
<feature type="transmembrane region" description="Helical" evidence="8">
    <location>
        <begin position="361"/>
        <end position="386"/>
    </location>
</feature>
<dbReference type="InterPro" id="IPR037294">
    <property type="entry name" value="ABC_BtuC-like"/>
</dbReference>
<feature type="transmembrane region" description="Helical" evidence="8">
    <location>
        <begin position="163"/>
        <end position="184"/>
    </location>
</feature>
<evidence type="ECO:0000256" key="7">
    <source>
        <dbReference type="ARBA" id="ARBA00023136"/>
    </source>
</evidence>
<comment type="subcellular location">
    <subcellularLocation>
        <location evidence="1">Cell membrane</location>
        <topology evidence="1">Multi-pass membrane protein</topology>
    </subcellularLocation>
</comment>
<evidence type="ECO:0000256" key="2">
    <source>
        <dbReference type="ARBA" id="ARBA00007935"/>
    </source>
</evidence>
<proteinExistence type="inferred from homology"/>
<evidence type="ECO:0000313" key="10">
    <source>
        <dbReference type="Proteomes" id="UP001607151"/>
    </source>
</evidence>
<dbReference type="SUPFAM" id="SSF81345">
    <property type="entry name" value="ABC transporter involved in vitamin B12 uptake, BtuC"/>
    <property type="match status" value="2"/>
</dbReference>
<feature type="transmembrane region" description="Helical" evidence="8">
    <location>
        <begin position="494"/>
        <end position="512"/>
    </location>
</feature>
<keyword evidence="10" id="KW-1185">Reference proteome</keyword>
<feature type="transmembrane region" description="Helical" evidence="8">
    <location>
        <begin position="532"/>
        <end position="554"/>
    </location>
</feature>
<evidence type="ECO:0000313" key="9">
    <source>
        <dbReference type="EMBL" id="MFH0266363.1"/>
    </source>
</evidence>
<evidence type="ECO:0000256" key="5">
    <source>
        <dbReference type="ARBA" id="ARBA00022692"/>
    </source>
</evidence>
<feature type="transmembrane region" description="Helical" evidence="8">
    <location>
        <begin position="16"/>
        <end position="35"/>
    </location>
</feature>
<gene>
    <name evidence="9" type="primary">fhuB</name>
    <name evidence="9" type="ORF">ACGRQ9_13000</name>
</gene>
<feature type="transmembrane region" description="Helical" evidence="8">
    <location>
        <begin position="65"/>
        <end position="86"/>
    </location>
</feature>
<dbReference type="PANTHER" id="PTHR30472">
    <property type="entry name" value="FERRIC ENTEROBACTIN TRANSPORT SYSTEM PERMEASE PROTEIN"/>
    <property type="match status" value="1"/>
</dbReference>
<sequence length="673" mass="71416">MDVALAHSSNSDSIKYWGIAAGVIVVIAALIRVSLPYPLPLSQLGQALFSPDQNSYQQVILHYGYFPRLAMALLCGAGLALAGSVMQTVLRNPLASPTTLGVASGAQLGVAIAMLLPLSAWHAEFAALFWLSPKTFAFAGGLMATALVFLLTARKGFAPLQMVLAGMVVTLFLGSLNMVLILFNDQQLSGLFIWGAGALDQNDWSGVAHLTPQIVVALLLLLFIQRPLAILQLGEEVAASIGVKVGMLRMVALVIAVFVTASIVSEVGIISFIGLVAPSVARLLGARRLISQFLLSTVVGAILLLVTDLLVMPFAGVAGDLLPTGAVTALIGAPCLLWLLNKQSGSNTQRFQPDAAPQFSGQGFFSVFAIAVSVLVLLALLSLFFGQSQFGWQINVSASVLDLRMPRMWVAMFAGSALALAGCIIQRITGNPMSSPEVIGISSGAAFALVFGVLVFGSMTRIEQLLLGSSGALFIMFMVWWLSKKSQLSPVKMLLTGVALSALLDSLIRISLATGNEQVKALLAWLSGSTYLVAWSDSWLLVIGTMVLAGAVFLCHRWLDLMALGNTTASALGLNTYRVRQCLMLLASLLTALAVIVVGPLSFVGLLAPHMAKSMGQYSAKHQMLLACVIGSNIMLLADWLGRNIWFPWQVPAGLLASLIGGGYFIYLLRKQD</sequence>
<organism evidence="9 10">
    <name type="scientific">Vibrio rumoiensis</name>
    <dbReference type="NCBI Taxonomy" id="76258"/>
    <lineage>
        <taxon>Bacteria</taxon>
        <taxon>Pseudomonadati</taxon>
        <taxon>Pseudomonadota</taxon>
        <taxon>Gammaproteobacteria</taxon>
        <taxon>Vibrionales</taxon>
        <taxon>Vibrionaceae</taxon>
        <taxon>Vibrio</taxon>
    </lineage>
</organism>
<dbReference type="CDD" id="cd06550">
    <property type="entry name" value="TM_ABC_iron-siderophores_like"/>
    <property type="match status" value="2"/>
</dbReference>
<keyword evidence="3" id="KW-0813">Transport</keyword>
<dbReference type="PANTHER" id="PTHR30472:SF37">
    <property type="entry name" value="FE(3+) DICITRATE TRANSPORT SYSTEM PERMEASE PROTEIN FECD-RELATED"/>
    <property type="match status" value="1"/>
</dbReference>
<feature type="transmembrane region" description="Helical" evidence="8">
    <location>
        <begin position="465"/>
        <end position="482"/>
    </location>
</feature>
<dbReference type="Pfam" id="PF01032">
    <property type="entry name" value="FecCD"/>
    <property type="match status" value="2"/>
</dbReference>